<dbReference type="AlphaFoldDB" id="A0AAP2YVF9"/>
<proteinExistence type="predicted"/>
<dbReference type="Proteomes" id="UP001321018">
    <property type="component" value="Unassembled WGS sequence"/>
</dbReference>
<gene>
    <name evidence="1" type="ORF">OB960_01315</name>
</gene>
<comment type="caution">
    <text evidence="1">The sequence shown here is derived from an EMBL/GenBank/DDBJ whole genome shotgun (WGS) entry which is preliminary data.</text>
</comment>
<evidence type="ECO:0000313" key="2">
    <source>
        <dbReference type="Proteomes" id="UP001321018"/>
    </source>
</evidence>
<name>A0AAP2YVF9_9EURY</name>
<dbReference type="EMBL" id="JAOPKA010000001">
    <property type="protein sequence ID" value="MCU4740041.1"/>
    <property type="molecule type" value="Genomic_DNA"/>
</dbReference>
<protein>
    <submittedName>
        <fullName evidence="1">HEPN domain-containing protein</fullName>
    </submittedName>
</protein>
<reference evidence="1" key="1">
    <citation type="submission" date="2022-09" db="EMBL/GenBank/DDBJ databases">
        <title>Enrichment on poylsaccharides allowed isolation of novel metabolic and taxonomic groups of Haloarchaea.</title>
        <authorList>
            <person name="Sorokin D.Y."/>
            <person name="Elcheninov A.G."/>
            <person name="Khizhniak T.V."/>
            <person name="Kolganova T.V."/>
            <person name="Kublanov I.V."/>
        </authorList>
    </citation>
    <scope>NUCLEOTIDE SEQUENCE</scope>
    <source>
        <strain evidence="1">AArc-xg1-1</strain>
    </source>
</reference>
<evidence type="ECO:0000313" key="1">
    <source>
        <dbReference type="EMBL" id="MCU4740041.1"/>
    </source>
</evidence>
<dbReference type="RefSeq" id="WP_338001896.1">
    <property type="nucleotide sequence ID" value="NZ_JAOPKA010000001.1"/>
</dbReference>
<organism evidence="1 2">
    <name type="scientific">Natronoglomus mannanivorans</name>
    <dbReference type="NCBI Taxonomy" id="2979990"/>
    <lineage>
        <taxon>Archaea</taxon>
        <taxon>Methanobacteriati</taxon>
        <taxon>Methanobacteriota</taxon>
        <taxon>Stenosarchaea group</taxon>
        <taxon>Halobacteria</taxon>
        <taxon>Halobacteriales</taxon>
        <taxon>Natrialbaceae</taxon>
        <taxon>Natronoglomus</taxon>
    </lineage>
</organism>
<sequence>MVSPEDLRERLRPAVEDYADTVRKKAEEQEVEHREEWVCPTEEGGTELTEIAAPSRGVKHLIDPDDITHFEDCAEWLEDVEDEVHLTHTNTKSTYERWLRNFSSKTFNYVGDYDFDEEAYRAAFADKAEPHFEEALTLDILIPLPGLVDNSEPVTFTPQSPEYPDEQYLCTVISDFSIDEITVSEMAAMQNKSMEGLFGEPTKLGWEGRLRFTVEINDRSRDLHVPTDLVEQAGETSVEIVRKVVDGLRLSEPQEDNIWFGPIFILRDNWITYRTGSEGVERAYRHPDCDIEYRNLQRFSLDEIGARSFANQFWEEKADLLTSDTFERPIRRYNRTYLPGHTEDHILNCHIALESLLMKGSKGGTSFRMPIGAAILLKDRVSDPMDVYYFFDVLREARNKIVHEDKTIEDINAANLDELPDYLLQETDAGDRISKFQFVKHAREYLALLIKEYHRIEQEEGLNIHEANQELVEEDEIMEAVFND</sequence>
<accession>A0AAP2YVF9</accession>